<evidence type="ECO:0000313" key="1">
    <source>
        <dbReference type="EMBL" id="CAI9967377.1"/>
    </source>
</evidence>
<name>A0AA86UWD5_9EUKA</name>
<reference evidence="2 3" key="2">
    <citation type="submission" date="2024-07" db="EMBL/GenBank/DDBJ databases">
        <authorList>
            <person name="Akdeniz Z."/>
        </authorList>
    </citation>
    <scope>NUCLEOTIDE SEQUENCE [LARGE SCALE GENOMIC DNA]</scope>
</reference>
<sequence length="224" mass="26800">MFSIIQRLEARMFVIQFFKLLFKYYRPIYNTAANIITSVVFKSYWKIYFQNQTLNPQLIGITQECVRFIELTLCENRNVMKILYYKKLCNTASLILNYKLEFEYVVNCKCESVLPTRYLQNKSKLLPNVTYGVHNWRTYNFFKSGGRRIAPYKYLNSNTFFCKQVFRTSLLLYKCLTPNLKSTNGDFVFHEQPSGQAIKNSNFISRIKTLNPFYKWNCMNYQQM</sequence>
<protein>
    <submittedName>
        <fullName evidence="2">Hypothetical_protein</fullName>
    </submittedName>
</protein>
<reference evidence="1" key="1">
    <citation type="submission" date="2023-06" db="EMBL/GenBank/DDBJ databases">
        <authorList>
            <person name="Kurt Z."/>
        </authorList>
    </citation>
    <scope>NUCLEOTIDE SEQUENCE</scope>
</reference>
<accession>A0AA86UWD5</accession>
<gene>
    <name evidence="1" type="ORF">HINF_LOCUS55022</name>
    <name evidence="2" type="ORF">HINF_LOCUS69972</name>
</gene>
<dbReference type="AlphaFoldDB" id="A0AA86UWD5"/>
<evidence type="ECO:0000313" key="3">
    <source>
        <dbReference type="Proteomes" id="UP001642409"/>
    </source>
</evidence>
<dbReference type="Proteomes" id="UP001642409">
    <property type="component" value="Unassembled WGS sequence"/>
</dbReference>
<evidence type="ECO:0000313" key="2">
    <source>
        <dbReference type="EMBL" id="CAL6099208.1"/>
    </source>
</evidence>
<dbReference type="EMBL" id="CAXDID020000517">
    <property type="protein sequence ID" value="CAL6099208.1"/>
    <property type="molecule type" value="Genomic_DNA"/>
</dbReference>
<comment type="caution">
    <text evidence="1">The sequence shown here is derived from an EMBL/GenBank/DDBJ whole genome shotgun (WGS) entry which is preliminary data.</text>
</comment>
<organism evidence="1">
    <name type="scientific">Hexamita inflata</name>
    <dbReference type="NCBI Taxonomy" id="28002"/>
    <lineage>
        <taxon>Eukaryota</taxon>
        <taxon>Metamonada</taxon>
        <taxon>Diplomonadida</taxon>
        <taxon>Hexamitidae</taxon>
        <taxon>Hexamitinae</taxon>
        <taxon>Hexamita</taxon>
    </lineage>
</organism>
<keyword evidence="3" id="KW-1185">Reference proteome</keyword>
<proteinExistence type="predicted"/>
<dbReference type="EMBL" id="CATOUU010001022">
    <property type="protein sequence ID" value="CAI9967377.1"/>
    <property type="molecule type" value="Genomic_DNA"/>
</dbReference>